<keyword evidence="4" id="KW-0507">mRNA processing</keyword>
<dbReference type="Gramene" id="Psat06G0273700-T1">
    <property type="protein sequence ID" value="KAI5396640.1"/>
    <property type="gene ID" value="KIW84_062737"/>
</dbReference>
<keyword evidence="4" id="KW-0808">Transferase</keyword>
<dbReference type="PROSITE" id="PS00678">
    <property type="entry name" value="WD_REPEATS_1"/>
    <property type="match status" value="1"/>
</dbReference>
<accession>A0A9D4W973</accession>
<comment type="similarity">
    <text evidence="4">Belongs to the WD repeat PRP19 family.</text>
</comment>
<dbReference type="InterPro" id="IPR015943">
    <property type="entry name" value="WD40/YVTN_repeat-like_dom_sf"/>
</dbReference>
<comment type="subunit">
    <text evidence="4">Homotetramer.</text>
</comment>
<comment type="catalytic activity">
    <reaction evidence="4">
        <text>S-ubiquitinyl-[E2 ubiquitin-conjugating enzyme]-L-cysteine + [acceptor protein]-L-lysine = [E2 ubiquitin-conjugating enzyme]-L-cysteine + N(6)-ubiquitinyl-[acceptor protein]-L-lysine.</text>
        <dbReference type="EC" id="2.3.2.27"/>
    </reaction>
</comment>
<dbReference type="PANTHER" id="PTHR43995:SF1">
    <property type="entry name" value="PRE-MRNA-PROCESSING FACTOR 19"/>
    <property type="match status" value="1"/>
</dbReference>
<feature type="repeat" description="WD" evidence="3">
    <location>
        <begin position="180"/>
        <end position="208"/>
    </location>
</feature>
<keyword evidence="4" id="KW-0227">DNA damage</keyword>
<dbReference type="AlphaFoldDB" id="A0A9D4W973"/>
<dbReference type="SUPFAM" id="SSF50978">
    <property type="entry name" value="WD40 repeat-like"/>
    <property type="match status" value="1"/>
</dbReference>
<keyword evidence="4" id="KW-0833">Ubl conjugation pathway</keyword>
<comment type="caution">
    <text evidence="5">The sequence shown here is derived from an EMBL/GenBank/DDBJ whole genome shotgun (WGS) entry which is preliminary data.</text>
</comment>
<evidence type="ECO:0000256" key="2">
    <source>
        <dbReference type="ARBA" id="ARBA00022737"/>
    </source>
</evidence>
<evidence type="ECO:0000256" key="3">
    <source>
        <dbReference type="PROSITE-ProRule" id="PRU00221"/>
    </source>
</evidence>
<evidence type="ECO:0000313" key="6">
    <source>
        <dbReference type="Proteomes" id="UP001058974"/>
    </source>
</evidence>
<dbReference type="GO" id="GO:0006281">
    <property type="term" value="P:DNA repair"/>
    <property type="evidence" value="ECO:0007669"/>
    <property type="project" value="UniProtKB-KW"/>
</dbReference>
<sequence>MTARQHENICSELPVLHICSLELLAAIIKATGSQPLPHASSIVRLITKYFKTCELPEIRIKVYSVAKILLISMGVGMALCLSKEVVDNAIAASPYETHSDDDEVAVTVHATNNYFVTASLDGTCCFYELSLGTCLTQVSDSSQGYTSAAFHPDGRILGTGTTDSLVKIWEVKGQANVAKFDGHMGDVTAISFSENGYYLAVAGSDVRIYQVANVKSEWSLIKTFPDLSGTGTSTCNRA</sequence>
<dbReference type="Pfam" id="PF00400">
    <property type="entry name" value="WD40"/>
    <property type="match status" value="3"/>
</dbReference>
<dbReference type="GO" id="GO:0061630">
    <property type="term" value="F:ubiquitin protein ligase activity"/>
    <property type="evidence" value="ECO:0007669"/>
    <property type="project" value="UniProtKB-UniRule"/>
</dbReference>
<dbReference type="SMART" id="SM00320">
    <property type="entry name" value="WD40"/>
    <property type="match status" value="3"/>
</dbReference>
<evidence type="ECO:0000313" key="5">
    <source>
        <dbReference type="EMBL" id="KAI5396640.1"/>
    </source>
</evidence>
<proteinExistence type="inferred from homology"/>
<dbReference type="GO" id="GO:0005737">
    <property type="term" value="C:cytoplasm"/>
    <property type="evidence" value="ECO:0007669"/>
    <property type="project" value="TreeGrafter"/>
</dbReference>
<dbReference type="Gene3D" id="2.130.10.10">
    <property type="entry name" value="YVTN repeat-like/Quinoprotein amine dehydrogenase"/>
    <property type="match status" value="1"/>
</dbReference>
<dbReference type="GO" id="GO:0070534">
    <property type="term" value="P:protein K63-linked ubiquitination"/>
    <property type="evidence" value="ECO:0007669"/>
    <property type="project" value="UniProtKB-UniRule"/>
</dbReference>
<dbReference type="InterPro" id="IPR038959">
    <property type="entry name" value="Prp19"/>
</dbReference>
<dbReference type="PROSITE" id="PS50082">
    <property type="entry name" value="WD_REPEATS_2"/>
    <property type="match status" value="2"/>
</dbReference>
<name>A0A9D4W973_PEA</name>
<dbReference type="EMBL" id="JAMSHJ010000006">
    <property type="protein sequence ID" value="KAI5396640.1"/>
    <property type="molecule type" value="Genomic_DNA"/>
</dbReference>
<dbReference type="GO" id="GO:0000974">
    <property type="term" value="C:Prp19 complex"/>
    <property type="evidence" value="ECO:0007669"/>
    <property type="project" value="UniProtKB-UniRule"/>
</dbReference>
<dbReference type="PROSITE" id="PS50294">
    <property type="entry name" value="WD_REPEATS_REGION"/>
    <property type="match status" value="1"/>
</dbReference>
<keyword evidence="4" id="KW-0508">mRNA splicing</keyword>
<dbReference type="Proteomes" id="UP001058974">
    <property type="component" value="Chromosome 6"/>
</dbReference>
<comment type="function">
    <text evidence="4">Ubiquitin-protein ligase which is mainly involved pre-mRNA splicing and DNA repair. Required for pre-mRNA splicing as component of the spliceosome.</text>
</comment>
<feature type="repeat" description="WD" evidence="3">
    <location>
        <begin position="138"/>
        <end position="179"/>
    </location>
</feature>
<dbReference type="InterPro" id="IPR019775">
    <property type="entry name" value="WD40_repeat_CS"/>
</dbReference>
<protein>
    <recommendedName>
        <fullName evidence="4">Pre-mRNA-processing factor 19</fullName>
        <ecNumber evidence="4">2.3.2.27</ecNumber>
    </recommendedName>
</protein>
<dbReference type="GO" id="GO:0000398">
    <property type="term" value="P:mRNA splicing, via spliceosome"/>
    <property type="evidence" value="ECO:0007669"/>
    <property type="project" value="InterPro"/>
</dbReference>
<keyword evidence="1 3" id="KW-0853">WD repeat</keyword>
<reference evidence="5 6" key="1">
    <citation type="journal article" date="2022" name="Nat. Genet.">
        <title>Improved pea reference genome and pan-genome highlight genomic features and evolutionary characteristics.</title>
        <authorList>
            <person name="Yang T."/>
            <person name="Liu R."/>
            <person name="Luo Y."/>
            <person name="Hu S."/>
            <person name="Wang D."/>
            <person name="Wang C."/>
            <person name="Pandey M.K."/>
            <person name="Ge S."/>
            <person name="Xu Q."/>
            <person name="Li N."/>
            <person name="Li G."/>
            <person name="Huang Y."/>
            <person name="Saxena R.K."/>
            <person name="Ji Y."/>
            <person name="Li M."/>
            <person name="Yan X."/>
            <person name="He Y."/>
            <person name="Liu Y."/>
            <person name="Wang X."/>
            <person name="Xiang C."/>
            <person name="Varshney R.K."/>
            <person name="Ding H."/>
            <person name="Gao S."/>
            <person name="Zong X."/>
        </authorList>
    </citation>
    <scope>NUCLEOTIDE SEQUENCE [LARGE SCALE GENOMIC DNA]</scope>
    <source>
        <strain evidence="5 6">cv. Zhongwan 6</strain>
    </source>
</reference>
<keyword evidence="4" id="KW-0539">Nucleus</keyword>
<gene>
    <name evidence="5" type="ORF">KIW84_062737</name>
</gene>
<dbReference type="InterPro" id="IPR036322">
    <property type="entry name" value="WD40_repeat_dom_sf"/>
</dbReference>
<keyword evidence="4" id="KW-0747">Spliceosome</keyword>
<keyword evidence="2" id="KW-0677">Repeat</keyword>
<comment type="pathway">
    <text evidence="4">Protein modification; protein ubiquitination.</text>
</comment>
<keyword evidence="4" id="KW-0234">DNA repair</keyword>
<keyword evidence="6" id="KW-1185">Reference proteome</keyword>
<dbReference type="GO" id="GO:0071006">
    <property type="term" value="C:U2-type catalytic step 1 spliceosome"/>
    <property type="evidence" value="ECO:0007669"/>
    <property type="project" value="TreeGrafter"/>
</dbReference>
<dbReference type="EC" id="2.3.2.27" evidence="4"/>
<comment type="subcellular location">
    <subcellularLocation>
        <location evidence="4">Nucleus</location>
    </subcellularLocation>
</comment>
<dbReference type="InterPro" id="IPR001680">
    <property type="entry name" value="WD40_rpt"/>
</dbReference>
<evidence type="ECO:0000256" key="4">
    <source>
        <dbReference type="RuleBase" id="RU367101"/>
    </source>
</evidence>
<dbReference type="PANTHER" id="PTHR43995">
    <property type="entry name" value="PRE-MRNA-PROCESSING FACTOR 19"/>
    <property type="match status" value="1"/>
</dbReference>
<organism evidence="5 6">
    <name type="scientific">Pisum sativum</name>
    <name type="common">Garden pea</name>
    <name type="synonym">Lathyrus oleraceus</name>
    <dbReference type="NCBI Taxonomy" id="3888"/>
    <lineage>
        <taxon>Eukaryota</taxon>
        <taxon>Viridiplantae</taxon>
        <taxon>Streptophyta</taxon>
        <taxon>Embryophyta</taxon>
        <taxon>Tracheophyta</taxon>
        <taxon>Spermatophyta</taxon>
        <taxon>Magnoliopsida</taxon>
        <taxon>eudicotyledons</taxon>
        <taxon>Gunneridae</taxon>
        <taxon>Pentapetalae</taxon>
        <taxon>rosids</taxon>
        <taxon>fabids</taxon>
        <taxon>Fabales</taxon>
        <taxon>Fabaceae</taxon>
        <taxon>Papilionoideae</taxon>
        <taxon>50 kb inversion clade</taxon>
        <taxon>NPAAA clade</taxon>
        <taxon>Hologalegina</taxon>
        <taxon>IRL clade</taxon>
        <taxon>Fabeae</taxon>
        <taxon>Lathyrus</taxon>
    </lineage>
</organism>
<evidence type="ECO:0000256" key="1">
    <source>
        <dbReference type="ARBA" id="ARBA00022574"/>
    </source>
</evidence>